<gene>
    <name evidence="2" type="ORF">GCK32_005035</name>
</gene>
<dbReference type="GO" id="GO:0005783">
    <property type="term" value="C:endoplasmic reticulum"/>
    <property type="evidence" value="ECO:0007669"/>
    <property type="project" value="TreeGrafter"/>
</dbReference>
<dbReference type="PANTHER" id="PTHR12062:SF9">
    <property type="entry name" value="ALPHA-1,3-MANNOSYL-GLYCOPROTEIN 4-BETA-N-ACETYLGLUCOSAMINYLTRANSFERASE A, ISOFORM A"/>
    <property type="match status" value="1"/>
</dbReference>
<comment type="caution">
    <text evidence="2">The sequence shown here is derived from an EMBL/GenBank/DDBJ whole genome shotgun (WGS) entry which is preliminary data.</text>
</comment>
<protein>
    <submittedName>
        <fullName evidence="2">Alpha-1 3-mannosyl-glycoprotein 4-beta-N-acetylglucosaminyltransferase A</fullName>
    </submittedName>
</protein>
<reference evidence="2 3" key="1">
    <citation type="submission" date="2019-10" db="EMBL/GenBank/DDBJ databases">
        <title>Assembly and Annotation for the nematode Trichostrongylus colubriformis.</title>
        <authorList>
            <person name="Martin J."/>
        </authorList>
    </citation>
    <scope>NUCLEOTIDE SEQUENCE [LARGE SCALE GENOMIC DNA]</scope>
    <source>
        <strain evidence="2">G859</strain>
        <tissue evidence="2">Whole worm</tissue>
    </source>
</reference>
<evidence type="ECO:0000313" key="3">
    <source>
        <dbReference type="Proteomes" id="UP001331761"/>
    </source>
</evidence>
<sequence>MRPRQIVKLVLLLLGVALVNIALLMDALFFSEKFKSSREMFETFVKINAEKKGWLERAAFKQQVPPSIQHGNEIRKEMEAKASDANIFEPGLLSLLPHLVSVDTSSLEPLLFTNRNRTRRKIAFGIPVVGRKTSYVLQTLHSLFENLEEQFKPDVVFIVVFAYANVTVESFSDLIELMKTNFTAEIQTGLLEIAAIPNTWYSLDLNAIQPTFNDSAERMRWRTKQNLDYIYIMNYGRKRAEYYMHLEDDITATARYG</sequence>
<name>A0AAN8F7T6_TRICO</name>
<dbReference type="PANTHER" id="PTHR12062">
    <property type="entry name" value="N-ACETYLGLUCOSAMINYLTRANSFERASE VI"/>
    <property type="match status" value="1"/>
</dbReference>
<dbReference type="GO" id="GO:0005795">
    <property type="term" value="C:Golgi stack"/>
    <property type="evidence" value="ECO:0007669"/>
    <property type="project" value="TreeGrafter"/>
</dbReference>
<feature type="domain" description="MGAT4 conserved region" evidence="1">
    <location>
        <begin position="94"/>
        <end position="256"/>
    </location>
</feature>
<organism evidence="2 3">
    <name type="scientific">Trichostrongylus colubriformis</name>
    <name type="common">Black scour worm</name>
    <dbReference type="NCBI Taxonomy" id="6319"/>
    <lineage>
        <taxon>Eukaryota</taxon>
        <taxon>Metazoa</taxon>
        <taxon>Ecdysozoa</taxon>
        <taxon>Nematoda</taxon>
        <taxon>Chromadorea</taxon>
        <taxon>Rhabditida</taxon>
        <taxon>Rhabditina</taxon>
        <taxon>Rhabditomorpha</taxon>
        <taxon>Strongyloidea</taxon>
        <taxon>Trichostrongylidae</taxon>
        <taxon>Trichostrongylus</taxon>
    </lineage>
</organism>
<accession>A0AAN8F7T6</accession>
<dbReference type="Proteomes" id="UP001331761">
    <property type="component" value="Unassembled WGS sequence"/>
</dbReference>
<keyword evidence="3" id="KW-1185">Reference proteome</keyword>
<evidence type="ECO:0000313" key="2">
    <source>
        <dbReference type="EMBL" id="KAK5972020.1"/>
    </source>
</evidence>
<evidence type="ECO:0000259" key="1">
    <source>
        <dbReference type="Pfam" id="PF04666"/>
    </source>
</evidence>
<dbReference type="InterPro" id="IPR057279">
    <property type="entry name" value="MGAT4"/>
</dbReference>
<proteinExistence type="predicted"/>
<dbReference type="GO" id="GO:0005793">
    <property type="term" value="C:endoplasmic reticulum-Golgi intermediate compartment"/>
    <property type="evidence" value="ECO:0007669"/>
    <property type="project" value="TreeGrafter"/>
</dbReference>
<dbReference type="GO" id="GO:0008375">
    <property type="term" value="F:acetylglucosaminyltransferase activity"/>
    <property type="evidence" value="ECO:0007669"/>
    <property type="project" value="TreeGrafter"/>
</dbReference>
<dbReference type="AlphaFoldDB" id="A0AAN8F7T6"/>
<dbReference type="GO" id="GO:0006487">
    <property type="term" value="P:protein N-linked glycosylation"/>
    <property type="evidence" value="ECO:0007669"/>
    <property type="project" value="TreeGrafter"/>
</dbReference>
<dbReference type="InterPro" id="IPR006759">
    <property type="entry name" value="Glyco_transf_54"/>
</dbReference>
<dbReference type="EMBL" id="WIXE01017103">
    <property type="protein sequence ID" value="KAK5972020.1"/>
    <property type="molecule type" value="Genomic_DNA"/>
</dbReference>
<dbReference type="Pfam" id="PF04666">
    <property type="entry name" value="MGAT4_cons"/>
    <property type="match status" value="1"/>
</dbReference>